<evidence type="ECO:0000313" key="3">
    <source>
        <dbReference type="Proteomes" id="UP000238642"/>
    </source>
</evidence>
<evidence type="ECO:0000313" key="2">
    <source>
        <dbReference type="EMBL" id="PRD54123.1"/>
    </source>
</evidence>
<keyword evidence="1" id="KW-0812">Transmembrane</keyword>
<protein>
    <submittedName>
        <fullName evidence="2">Uncharacterized protein</fullName>
    </submittedName>
</protein>
<keyword evidence="1" id="KW-0472">Membrane</keyword>
<accession>A0A2S9JLT9</accession>
<evidence type="ECO:0000256" key="1">
    <source>
        <dbReference type="SAM" id="Phobius"/>
    </source>
</evidence>
<feature type="transmembrane region" description="Helical" evidence="1">
    <location>
        <begin position="15"/>
        <end position="34"/>
    </location>
</feature>
<proteinExistence type="predicted"/>
<dbReference type="AlphaFoldDB" id="A0A2S9JLT9"/>
<keyword evidence="1" id="KW-1133">Transmembrane helix</keyword>
<name>A0A2S9JLT9_9SPHI</name>
<sequence length="75" mass="8934">MHLYIGYSKQQLKSQLFLCIIILLLQNIIIATLYNTEVTNKRSKHDIKNIISKSKNLQIHYLFFNFSALFKKKLF</sequence>
<reference evidence="2 3" key="1">
    <citation type="submission" date="2018-02" db="EMBL/GenBank/DDBJ databases">
        <title>The draft genome of Sphingobacterium gobiense H7.</title>
        <authorList>
            <person name="Li L."/>
            <person name="Liu L."/>
            <person name="Zhang X."/>
            <person name="Wang T."/>
            <person name="Liang L."/>
        </authorList>
    </citation>
    <scope>NUCLEOTIDE SEQUENCE [LARGE SCALE GENOMIC DNA]</scope>
    <source>
        <strain evidence="2 3">ACCC 05757</strain>
    </source>
</reference>
<comment type="caution">
    <text evidence="2">The sequence shown here is derived from an EMBL/GenBank/DDBJ whole genome shotgun (WGS) entry which is preliminary data.</text>
</comment>
<dbReference type="EMBL" id="PVBS01000002">
    <property type="protein sequence ID" value="PRD54123.1"/>
    <property type="molecule type" value="Genomic_DNA"/>
</dbReference>
<gene>
    <name evidence="2" type="ORF">C5749_11575</name>
</gene>
<organism evidence="2 3">
    <name type="scientific">Sphingobacterium gobiense</name>
    <dbReference type="NCBI Taxonomy" id="1382456"/>
    <lineage>
        <taxon>Bacteria</taxon>
        <taxon>Pseudomonadati</taxon>
        <taxon>Bacteroidota</taxon>
        <taxon>Sphingobacteriia</taxon>
        <taxon>Sphingobacteriales</taxon>
        <taxon>Sphingobacteriaceae</taxon>
        <taxon>Sphingobacterium</taxon>
    </lineage>
</organism>
<dbReference type="Proteomes" id="UP000238642">
    <property type="component" value="Unassembled WGS sequence"/>
</dbReference>
<keyword evidence="3" id="KW-1185">Reference proteome</keyword>